<accession>A0A1Q2HVT1</accession>
<protein>
    <submittedName>
        <fullName evidence="3">Anti-sigma-E factor RseA</fullName>
    </submittedName>
</protein>
<dbReference type="KEGG" id="cgv:CGLAU_04960"/>
<evidence type="ECO:0000313" key="3">
    <source>
        <dbReference type="EMBL" id="AQQ14966.1"/>
    </source>
</evidence>
<dbReference type="Gene3D" id="1.10.10.1320">
    <property type="entry name" value="Anti-sigma factor, zinc-finger domain"/>
    <property type="match status" value="1"/>
</dbReference>
<sequence>MVKRADKPRFSSTDHLSAEAVAAFVDNELGHSARRRAMDHIAQCQECHEEIVAQRGAAERVRSCGADGVRAPDFLVERLARMSEADIAAEVGAADEHAPRSPRRFAQNLLNRVVSVLRAVKRKH</sequence>
<evidence type="ECO:0000313" key="4">
    <source>
        <dbReference type="Proteomes" id="UP000217209"/>
    </source>
</evidence>
<dbReference type="Proteomes" id="UP000217209">
    <property type="component" value="Chromosome"/>
</dbReference>
<dbReference type="EMBL" id="CP019688">
    <property type="protein sequence ID" value="AQQ14966.1"/>
    <property type="molecule type" value="Genomic_DNA"/>
</dbReference>
<evidence type="ECO:0000256" key="2">
    <source>
        <dbReference type="ARBA" id="ARBA00023163"/>
    </source>
</evidence>
<keyword evidence="1" id="KW-0805">Transcription regulation</keyword>
<dbReference type="AlphaFoldDB" id="A0A1Q2HVT1"/>
<keyword evidence="4" id="KW-1185">Reference proteome</keyword>
<reference evidence="3 4" key="1">
    <citation type="submission" date="2016-12" db="EMBL/GenBank/DDBJ databases">
        <authorList>
            <person name="Song W.-J."/>
            <person name="Kurnit D.M."/>
        </authorList>
    </citation>
    <scope>NUCLEOTIDE SEQUENCE [LARGE SCALE GENOMIC DNA]</scope>
    <source>
        <strain evidence="3 4">DSM 30827</strain>
    </source>
</reference>
<gene>
    <name evidence="3" type="primary">rseA</name>
    <name evidence="3" type="ORF">CGLAU_04960</name>
</gene>
<organism evidence="3 4">
    <name type="scientific">Corynebacterium glaucum</name>
    <dbReference type="NCBI Taxonomy" id="187491"/>
    <lineage>
        <taxon>Bacteria</taxon>
        <taxon>Bacillati</taxon>
        <taxon>Actinomycetota</taxon>
        <taxon>Actinomycetes</taxon>
        <taxon>Mycobacteriales</taxon>
        <taxon>Corynebacteriaceae</taxon>
        <taxon>Corynebacterium</taxon>
    </lineage>
</organism>
<dbReference type="RefSeq" id="WP_095659721.1">
    <property type="nucleotide sequence ID" value="NZ_CP019688.1"/>
</dbReference>
<keyword evidence="2" id="KW-0804">Transcription</keyword>
<evidence type="ECO:0000256" key="1">
    <source>
        <dbReference type="ARBA" id="ARBA00023015"/>
    </source>
</evidence>
<name>A0A1Q2HVT1_9CORY</name>
<proteinExistence type="predicted"/>
<dbReference type="OrthoDB" id="4425192at2"/>
<dbReference type="InterPro" id="IPR041916">
    <property type="entry name" value="Anti_sigma_zinc_sf"/>
</dbReference>